<dbReference type="EC" id="2.1.1.37" evidence="8"/>
<sequence>MTSEGSKKLKVVSMFSGCGGMDLGFKQAGYDIVWANDLDEDACETYSHNIGKIIPGDVTKLEIPNVKNLDVLVAGFPCQPFSNAGSRKGTNDPRGVLYQQTFKFIENLDPKVVVFENVRGLLSTKTQNGKLIDEIVDTLTNKYGYHVAYRLLNFSHFGVPQNRIRLIIIAVKNKNYIDHIFPEVTEDKDLSIQATLKGVSKKMLNQNELMRLNPQAIYYGSMIPEGGSWKDLEYDVLPDRWKKIRDNMAKYHYPNFFRRYARSEIQGTITAAFKPENAGVWHPTEDRIYSVREIARFQTFPDQFEFLGRSIKSKYQQIGNAVPPHMAKQIAEQLKHYLFKTQISTLTRRKVESTELNVNQPIHKQKIFI</sequence>
<dbReference type="PRINTS" id="PR00105">
    <property type="entry name" value="C5METTRFRASE"/>
</dbReference>
<dbReference type="Pfam" id="PF00145">
    <property type="entry name" value="DNA_methylase"/>
    <property type="match status" value="1"/>
</dbReference>
<dbReference type="InterPro" id="IPR018117">
    <property type="entry name" value="C5_DNA_meth_AS"/>
</dbReference>
<comment type="similarity">
    <text evidence="6 7">Belongs to the class I-like SAM-binding methyltransferase superfamily. C5-methyltransferase family.</text>
</comment>
<evidence type="ECO:0000313" key="10">
    <source>
        <dbReference type="Proteomes" id="UP000632498"/>
    </source>
</evidence>
<keyword evidence="4" id="KW-0680">Restriction system</keyword>
<dbReference type="PROSITE" id="PS00094">
    <property type="entry name" value="C5_MTASE_1"/>
    <property type="match status" value="1"/>
</dbReference>
<evidence type="ECO:0000256" key="1">
    <source>
        <dbReference type="ARBA" id="ARBA00022603"/>
    </source>
</evidence>
<keyword evidence="2 6" id="KW-0808">Transferase</keyword>
<reference evidence="9" key="1">
    <citation type="journal article" date="2014" name="Int. J. Syst. Evol. Microbiol.">
        <title>Complete genome sequence of Corynebacterium casei LMG S-19264T (=DSM 44701T), isolated from a smear-ripened cheese.</title>
        <authorList>
            <consortium name="US DOE Joint Genome Institute (JGI-PGF)"/>
            <person name="Walter F."/>
            <person name="Albersmeier A."/>
            <person name="Kalinowski J."/>
            <person name="Ruckert C."/>
        </authorList>
    </citation>
    <scope>NUCLEOTIDE SEQUENCE</scope>
    <source>
        <strain evidence="9">CGMCC 1.15254</strain>
    </source>
</reference>
<dbReference type="GO" id="GO:0032259">
    <property type="term" value="P:methylation"/>
    <property type="evidence" value="ECO:0007669"/>
    <property type="project" value="UniProtKB-KW"/>
</dbReference>
<keyword evidence="10" id="KW-1185">Reference proteome</keyword>
<proteinExistence type="inferred from homology"/>
<dbReference type="InterPro" id="IPR031303">
    <property type="entry name" value="C5_meth_CS"/>
</dbReference>
<evidence type="ECO:0000313" key="9">
    <source>
        <dbReference type="EMBL" id="GGF72149.1"/>
    </source>
</evidence>
<dbReference type="InterPro" id="IPR029063">
    <property type="entry name" value="SAM-dependent_MTases_sf"/>
</dbReference>
<name>A0A917FFY4_9PROT</name>
<keyword evidence="3 6" id="KW-0949">S-adenosyl-L-methionine</keyword>
<dbReference type="InterPro" id="IPR050390">
    <property type="entry name" value="C5-Methyltransferase"/>
</dbReference>
<dbReference type="GO" id="GO:0003886">
    <property type="term" value="F:DNA (cytosine-5-)-methyltransferase activity"/>
    <property type="evidence" value="ECO:0007669"/>
    <property type="project" value="UniProtKB-EC"/>
</dbReference>
<protein>
    <recommendedName>
        <fullName evidence="8">Cytosine-specific methyltransferase</fullName>
        <ecNumber evidence="8">2.1.1.37</ecNumber>
    </recommendedName>
</protein>
<organism evidence="9 10">
    <name type="scientific">Terasakiella brassicae</name>
    <dbReference type="NCBI Taxonomy" id="1634917"/>
    <lineage>
        <taxon>Bacteria</taxon>
        <taxon>Pseudomonadati</taxon>
        <taxon>Pseudomonadota</taxon>
        <taxon>Alphaproteobacteria</taxon>
        <taxon>Rhodospirillales</taxon>
        <taxon>Terasakiellaceae</taxon>
        <taxon>Terasakiella</taxon>
    </lineage>
</organism>
<gene>
    <name evidence="9" type="ORF">GCM10011332_27650</name>
</gene>
<accession>A0A917FFY4</accession>
<dbReference type="CDD" id="cd00315">
    <property type="entry name" value="Cyt_C5_DNA_methylase"/>
    <property type="match status" value="1"/>
</dbReference>
<keyword evidence="1 6" id="KW-0489">Methyltransferase</keyword>
<comment type="caution">
    <text evidence="9">The sequence shown here is derived from an EMBL/GenBank/DDBJ whole genome shotgun (WGS) entry which is preliminary data.</text>
</comment>
<feature type="active site" evidence="6">
    <location>
        <position position="78"/>
    </location>
</feature>
<dbReference type="Gene3D" id="3.90.120.10">
    <property type="entry name" value="DNA Methylase, subunit A, domain 2"/>
    <property type="match status" value="1"/>
</dbReference>
<dbReference type="PANTHER" id="PTHR10629">
    <property type="entry name" value="CYTOSINE-SPECIFIC METHYLTRANSFERASE"/>
    <property type="match status" value="1"/>
</dbReference>
<evidence type="ECO:0000256" key="7">
    <source>
        <dbReference type="RuleBase" id="RU000416"/>
    </source>
</evidence>
<evidence type="ECO:0000256" key="6">
    <source>
        <dbReference type="PROSITE-ProRule" id="PRU01016"/>
    </source>
</evidence>
<dbReference type="SUPFAM" id="SSF53335">
    <property type="entry name" value="S-adenosyl-L-methionine-dependent methyltransferases"/>
    <property type="match status" value="1"/>
</dbReference>
<evidence type="ECO:0000256" key="3">
    <source>
        <dbReference type="ARBA" id="ARBA00022691"/>
    </source>
</evidence>
<dbReference type="NCBIfam" id="TIGR00675">
    <property type="entry name" value="dcm"/>
    <property type="match status" value="1"/>
</dbReference>
<dbReference type="GO" id="GO:0009307">
    <property type="term" value="P:DNA restriction-modification system"/>
    <property type="evidence" value="ECO:0007669"/>
    <property type="project" value="UniProtKB-KW"/>
</dbReference>
<dbReference type="Gene3D" id="3.40.50.150">
    <property type="entry name" value="Vaccinia Virus protein VP39"/>
    <property type="match status" value="1"/>
</dbReference>
<dbReference type="EMBL" id="BMHV01000024">
    <property type="protein sequence ID" value="GGF72149.1"/>
    <property type="molecule type" value="Genomic_DNA"/>
</dbReference>
<dbReference type="GO" id="GO:0003677">
    <property type="term" value="F:DNA binding"/>
    <property type="evidence" value="ECO:0007669"/>
    <property type="project" value="TreeGrafter"/>
</dbReference>
<dbReference type="PANTHER" id="PTHR10629:SF52">
    <property type="entry name" value="DNA (CYTOSINE-5)-METHYLTRANSFERASE 1"/>
    <property type="match status" value="1"/>
</dbReference>
<dbReference type="PROSITE" id="PS00095">
    <property type="entry name" value="C5_MTASE_2"/>
    <property type="match status" value="1"/>
</dbReference>
<evidence type="ECO:0000256" key="4">
    <source>
        <dbReference type="ARBA" id="ARBA00022747"/>
    </source>
</evidence>
<comment type="catalytic activity">
    <reaction evidence="5 8">
        <text>a 2'-deoxycytidine in DNA + S-adenosyl-L-methionine = a 5-methyl-2'-deoxycytidine in DNA + S-adenosyl-L-homocysteine + H(+)</text>
        <dbReference type="Rhea" id="RHEA:13681"/>
        <dbReference type="Rhea" id="RHEA-COMP:11369"/>
        <dbReference type="Rhea" id="RHEA-COMP:11370"/>
        <dbReference type="ChEBI" id="CHEBI:15378"/>
        <dbReference type="ChEBI" id="CHEBI:57856"/>
        <dbReference type="ChEBI" id="CHEBI:59789"/>
        <dbReference type="ChEBI" id="CHEBI:85452"/>
        <dbReference type="ChEBI" id="CHEBI:85454"/>
        <dbReference type="EC" id="2.1.1.37"/>
    </reaction>
</comment>
<evidence type="ECO:0000256" key="8">
    <source>
        <dbReference type="RuleBase" id="RU000417"/>
    </source>
</evidence>
<evidence type="ECO:0000256" key="2">
    <source>
        <dbReference type="ARBA" id="ARBA00022679"/>
    </source>
</evidence>
<evidence type="ECO:0000256" key="5">
    <source>
        <dbReference type="ARBA" id="ARBA00047422"/>
    </source>
</evidence>
<dbReference type="Proteomes" id="UP000632498">
    <property type="component" value="Unassembled WGS sequence"/>
</dbReference>
<dbReference type="InterPro" id="IPR001525">
    <property type="entry name" value="C5_MeTfrase"/>
</dbReference>
<dbReference type="PROSITE" id="PS51679">
    <property type="entry name" value="SAM_MT_C5"/>
    <property type="match status" value="1"/>
</dbReference>
<dbReference type="RefSeq" id="WP_188666307.1">
    <property type="nucleotide sequence ID" value="NZ_BMHV01000024.1"/>
</dbReference>
<reference evidence="9" key="2">
    <citation type="submission" date="2020-09" db="EMBL/GenBank/DDBJ databases">
        <authorList>
            <person name="Sun Q."/>
            <person name="Zhou Y."/>
        </authorList>
    </citation>
    <scope>NUCLEOTIDE SEQUENCE</scope>
    <source>
        <strain evidence="9">CGMCC 1.15254</strain>
    </source>
</reference>
<dbReference type="AlphaFoldDB" id="A0A917FFY4"/>
<dbReference type="GO" id="GO:0044027">
    <property type="term" value="P:negative regulation of gene expression via chromosomal CpG island methylation"/>
    <property type="evidence" value="ECO:0007669"/>
    <property type="project" value="TreeGrafter"/>
</dbReference>